<name>A0ABN0VE53_9ACTN</name>
<dbReference type="Proteomes" id="UP001501867">
    <property type="component" value="Unassembled WGS sequence"/>
</dbReference>
<organism evidence="1 2">
    <name type="scientific">Streptomyces polychromogenes</name>
    <dbReference type="NCBI Taxonomy" id="67342"/>
    <lineage>
        <taxon>Bacteria</taxon>
        <taxon>Bacillati</taxon>
        <taxon>Actinomycetota</taxon>
        <taxon>Actinomycetes</taxon>
        <taxon>Kitasatosporales</taxon>
        <taxon>Streptomycetaceae</taxon>
        <taxon>Streptomyces</taxon>
    </lineage>
</organism>
<comment type="caution">
    <text evidence="1">The sequence shown here is derived from an EMBL/GenBank/DDBJ whole genome shotgun (WGS) entry which is preliminary data.</text>
</comment>
<sequence>MYASGPPERRATAVVTRFAPPGVQVRILLLHSGEGRGPVIAREVLRVTGLRGRAPKCGRRLVP</sequence>
<protein>
    <submittedName>
        <fullName evidence="1">Uncharacterized protein</fullName>
    </submittedName>
</protein>
<evidence type="ECO:0000313" key="2">
    <source>
        <dbReference type="Proteomes" id="UP001501867"/>
    </source>
</evidence>
<keyword evidence="2" id="KW-1185">Reference proteome</keyword>
<accession>A0ABN0VE53</accession>
<gene>
    <name evidence="1" type="ORF">GCM10010302_33750</name>
</gene>
<dbReference type="EMBL" id="BAAABV010000016">
    <property type="protein sequence ID" value="GAA0292378.1"/>
    <property type="molecule type" value="Genomic_DNA"/>
</dbReference>
<proteinExistence type="predicted"/>
<evidence type="ECO:0000313" key="1">
    <source>
        <dbReference type="EMBL" id="GAA0292378.1"/>
    </source>
</evidence>
<reference evidence="1 2" key="1">
    <citation type="journal article" date="2019" name="Int. J. Syst. Evol. Microbiol.">
        <title>The Global Catalogue of Microorganisms (GCM) 10K type strain sequencing project: providing services to taxonomists for standard genome sequencing and annotation.</title>
        <authorList>
            <consortium name="The Broad Institute Genomics Platform"/>
            <consortium name="The Broad Institute Genome Sequencing Center for Infectious Disease"/>
            <person name="Wu L."/>
            <person name="Ma J."/>
        </authorList>
    </citation>
    <scope>NUCLEOTIDE SEQUENCE [LARGE SCALE GENOMIC DNA]</scope>
    <source>
        <strain evidence="1 2">JCM 4505</strain>
    </source>
</reference>